<comment type="similarity">
    <text evidence="2">Belongs to the terpene synthase family.</text>
</comment>
<evidence type="ECO:0000256" key="3">
    <source>
        <dbReference type="ARBA" id="ARBA00022723"/>
    </source>
</evidence>
<dbReference type="PANTHER" id="PTHR31739">
    <property type="entry name" value="ENT-COPALYL DIPHOSPHATE SYNTHASE, CHLOROPLASTIC"/>
    <property type="match status" value="1"/>
</dbReference>
<accession>A0A5J9V3W1</accession>
<proteinExistence type="inferred from homology"/>
<dbReference type="Proteomes" id="UP000324897">
    <property type="component" value="Chromosome 1"/>
</dbReference>
<dbReference type="Pfam" id="PF03936">
    <property type="entry name" value="Terpene_synth_C"/>
    <property type="match status" value="1"/>
</dbReference>
<evidence type="ECO:0000313" key="10">
    <source>
        <dbReference type="Proteomes" id="UP000324897"/>
    </source>
</evidence>
<keyword evidence="4" id="KW-0611">Plant defense</keyword>
<dbReference type="InterPro" id="IPR008949">
    <property type="entry name" value="Isoprenoid_synthase_dom_sf"/>
</dbReference>
<dbReference type="SUPFAM" id="SSF48576">
    <property type="entry name" value="Terpenoid synthases"/>
    <property type="match status" value="1"/>
</dbReference>
<dbReference type="OrthoDB" id="2343925at2759"/>
<evidence type="ECO:0000256" key="2">
    <source>
        <dbReference type="ARBA" id="ARBA00006333"/>
    </source>
</evidence>
<protein>
    <recommendedName>
        <fullName evidence="11">Terpene synthase N-terminal domain-containing protein</fullName>
    </recommendedName>
</protein>
<reference evidence="9 10" key="1">
    <citation type="journal article" date="2019" name="Sci. Rep.">
        <title>A high-quality genome of Eragrostis curvula grass provides insights into Poaceae evolution and supports new strategies to enhance forage quality.</title>
        <authorList>
            <person name="Carballo J."/>
            <person name="Santos B.A.C.M."/>
            <person name="Zappacosta D."/>
            <person name="Garbus I."/>
            <person name="Selva J.P."/>
            <person name="Gallo C.A."/>
            <person name="Diaz A."/>
            <person name="Albertini E."/>
            <person name="Caccamo M."/>
            <person name="Echenique V."/>
        </authorList>
    </citation>
    <scope>NUCLEOTIDE SEQUENCE [LARGE SCALE GENOMIC DNA]</scope>
    <source>
        <strain evidence="10">cv. Victoria</strain>
        <tissue evidence="9">Leaf</tissue>
    </source>
</reference>
<dbReference type="EMBL" id="RWGY01000011">
    <property type="protein sequence ID" value="TVU30188.1"/>
    <property type="molecule type" value="Genomic_DNA"/>
</dbReference>
<comment type="cofactor">
    <cofactor evidence="1">
        <name>Mg(2+)</name>
        <dbReference type="ChEBI" id="CHEBI:18420"/>
    </cofactor>
</comment>
<dbReference type="GO" id="GO:0000287">
    <property type="term" value="F:magnesium ion binding"/>
    <property type="evidence" value="ECO:0007669"/>
    <property type="project" value="InterPro"/>
</dbReference>
<keyword evidence="6" id="KW-0456">Lyase</keyword>
<evidence type="ECO:0000256" key="6">
    <source>
        <dbReference type="ARBA" id="ARBA00023239"/>
    </source>
</evidence>
<keyword evidence="10" id="KW-1185">Reference proteome</keyword>
<dbReference type="InterPro" id="IPR001906">
    <property type="entry name" value="Terpene_synth_N"/>
</dbReference>
<dbReference type="InterPro" id="IPR008930">
    <property type="entry name" value="Terpenoid_cyclase/PrenylTrfase"/>
</dbReference>
<dbReference type="Gene3D" id="1.50.10.130">
    <property type="entry name" value="Terpene synthase, N-terminal domain"/>
    <property type="match status" value="1"/>
</dbReference>
<dbReference type="Gene3D" id="1.10.600.10">
    <property type="entry name" value="Farnesyl Diphosphate Synthase"/>
    <property type="match status" value="1"/>
</dbReference>
<dbReference type="AlphaFoldDB" id="A0A5J9V3W1"/>
<dbReference type="InterPro" id="IPR005630">
    <property type="entry name" value="Terpene_synthase_metal-bd"/>
</dbReference>
<evidence type="ECO:0000259" key="7">
    <source>
        <dbReference type="Pfam" id="PF01397"/>
    </source>
</evidence>
<evidence type="ECO:0000256" key="1">
    <source>
        <dbReference type="ARBA" id="ARBA00001946"/>
    </source>
</evidence>
<evidence type="ECO:0000259" key="8">
    <source>
        <dbReference type="Pfam" id="PF03936"/>
    </source>
</evidence>
<evidence type="ECO:0000256" key="4">
    <source>
        <dbReference type="ARBA" id="ARBA00022821"/>
    </source>
</evidence>
<dbReference type="InterPro" id="IPR036965">
    <property type="entry name" value="Terpene_synth_N_sf"/>
</dbReference>
<gene>
    <name evidence="9" type="ORF">EJB05_21798</name>
</gene>
<name>A0A5J9V3W1_9POAL</name>
<dbReference type="Gene3D" id="1.50.10.20">
    <property type="match status" value="1"/>
</dbReference>
<dbReference type="InterPro" id="IPR050148">
    <property type="entry name" value="Terpene_synthase-like"/>
</dbReference>
<evidence type="ECO:0008006" key="11">
    <source>
        <dbReference type="Google" id="ProtNLM"/>
    </source>
</evidence>
<dbReference type="FunFam" id="1.10.600.10:FF:000005">
    <property type="entry name" value="Ent-kaur-16-ene synthase, chloroplastic"/>
    <property type="match status" value="1"/>
</dbReference>
<keyword evidence="3" id="KW-0479">Metal-binding</keyword>
<feature type="domain" description="Terpene synthase metal-binding" evidence="8">
    <location>
        <begin position="391"/>
        <end position="624"/>
    </location>
</feature>
<feature type="domain" description="Terpene synthase N-terminal" evidence="7">
    <location>
        <begin position="211"/>
        <end position="321"/>
    </location>
</feature>
<evidence type="ECO:0000256" key="5">
    <source>
        <dbReference type="ARBA" id="ARBA00022842"/>
    </source>
</evidence>
<evidence type="ECO:0000313" key="9">
    <source>
        <dbReference type="EMBL" id="TVU30188.1"/>
    </source>
</evidence>
<dbReference type="GO" id="GO:0010333">
    <property type="term" value="F:terpene synthase activity"/>
    <property type="evidence" value="ECO:0007669"/>
    <property type="project" value="InterPro"/>
</dbReference>
<dbReference type="GO" id="GO:0016102">
    <property type="term" value="P:diterpenoid biosynthetic process"/>
    <property type="evidence" value="ECO:0007669"/>
    <property type="project" value="TreeGrafter"/>
</dbReference>
<sequence length="677" mass="77713">MQLVFSTAALPPVALLWRPTTEKLPQTYRPIRAQRRQHGIQIPGESRTEISHRAMHTKELEDRIRVQLLGAKHQPSSYDTAWVSMVPAQCVPQAPRFPRFVEWILQNQQDDGSWGLGHLDPYSLGKDAINSTLACILALKKWNLGDEHIRKGLHFIGNNSSCITDENCDTPIGFNIIFSGMIMFGMELGLEFPIRQSDLDGIFRLREMELQRSWLQKEEEIIMDTETCALAFRILRMHGYNVSSDVFSHFAEESRFHNSVQGHLTDTKTLLELYNASQVRIMEEEQALENIGSWTSKLLKQQLSSNRLSRSLMTQEVEYSLKLPFYSATLELLEHKWNVEHFSTNSIKMRKSAYLVHEESTDHILALANEEFSLSQSLHQQELSCIESWWKEVGLDKLKFSRRIPLNIYTFLASTVFPREFPAARDAWIKNCFLTTAMDDFVEDGGSTEELENLVALIEKWDAHTEIGFCSEQVEILFSAIYRTNSQIGAKAAGVQNREVIGHIAQIWLDLLKASMVEVEWRRNSYVPTMEEYMPPADLSFAVDPILVPGLYLVGPKISENMVSDPAYHDLLRLTSICGRLLNDLHTYKKESSQGYINSVLLCALRDGGSIEAAEKEIWRRMVASRRQLLSLVLRESSPIPRLFREIFWNMCKAAQLFYLQVYDFRSLHELVPARSS</sequence>
<comment type="caution">
    <text evidence="9">The sequence shown here is derived from an EMBL/GenBank/DDBJ whole genome shotgun (WGS) entry which is preliminary data.</text>
</comment>
<dbReference type="PANTHER" id="PTHR31739:SF17">
    <property type="entry name" value="ENT-SANDARACOPIMARA-8(14),15-DIENE SYNTHASE, CHLOROPLASTIC"/>
    <property type="match status" value="1"/>
</dbReference>
<dbReference type="Pfam" id="PF01397">
    <property type="entry name" value="Terpene_synth"/>
    <property type="match status" value="1"/>
</dbReference>
<dbReference type="Gramene" id="TVU30188">
    <property type="protein sequence ID" value="TVU30188"/>
    <property type="gene ID" value="EJB05_21798"/>
</dbReference>
<organism evidence="9 10">
    <name type="scientific">Eragrostis curvula</name>
    <name type="common">weeping love grass</name>
    <dbReference type="NCBI Taxonomy" id="38414"/>
    <lineage>
        <taxon>Eukaryota</taxon>
        <taxon>Viridiplantae</taxon>
        <taxon>Streptophyta</taxon>
        <taxon>Embryophyta</taxon>
        <taxon>Tracheophyta</taxon>
        <taxon>Spermatophyta</taxon>
        <taxon>Magnoliopsida</taxon>
        <taxon>Liliopsida</taxon>
        <taxon>Poales</taxon>
        <taxon>Poaceae</taxon>
        <taxon>PACMAD clade</taxon>
        <taxon>Chloridoideae</taxon>
        <taxon>Eragrostideae</taxon>
        <taxon>Eragrostidinae</taxon>
        <taxon>Eragrostis</taxon>
    </lineage>
</organism>
<dbReference type="SUPFAM" id="SSF48239">
    <property type="entry name" value="Terpenoid cyclases/Protein prenyltransferases"/>
    <property type="match status" value="2"/>
</dbReference>
<keyword evidence="5" id="KW-0460">Magnesium</keyword>
<dbReference type="GO" id="GO:0006952">
    <property type="term" value="P:defense response"/>
    <property type="evidence" value="ECO:0007669"/>
    <property type="project" value="UniProtKB-KW"/>
</dbReference>